<feature type="transmembrane region" description="Helical" evidence="5">
    <location>
        <begin position="156"/>
        <end position="177"/>
    </location>
</feature>
<dbReference type="AlphaFoldDB" id="A0A329RWB6"/>
<evidence type="ECO:0000259" key="7">
    <source>
        <dbReference type="PROSITE" id="PS50801"/>
    </source>
</evidence>
<dbReference type="GO" id="GO:0016020">
    <property type="term" value="C:membrane"/>
    <property type="evidence" value="ECO:0007669"/>
    <property type="project" value="UniProtKB-SubCell"/>
</dbReference>
<dbReference type="Proteomes" id="UP000697107">
    <property type="component" value="Unassembled WGS sequence"/>
</dbReference>
<feature type="transmembrane region" description="Helical" evidence="5">
    <location>
        <begin position="230"/>
        <end position="250"/>
    </location>
</feature>
<dbReference type="SUPFAM" id="SSF51206">
    <property type="entry name" value="cAMP-binding domain-like"/>
    <property type="match status" value="1"/>
</dbReference>
<comment type="subcellular location">
    <subcellularLocation>
        <location evidence="1">Membrane</location>
        <topology evidence="1">Multi-pass membrane protein</topology>
    </subcellularLocation>
</comment>
<dbReference type="STRING" id="29920.A0A329RWB6"/>
<dbReference type="InterPro" id="IPR052706">
    <property type="entry name" value="Membrane-Transporter-like"/>
</dbReference>
<dbReference type="Gene3D" id="3.30.750.24">
    <property type="entry name" value="STAS domain"/>
    <property type="match status" value="1"/>
</dbReference>
<feature type="transmembrane region" description="Helical" evidence="5">
    <location>
        <begin position="257"/>
        <end position="280"/>
    </location>
</feature>
<dbReference type="Proteomes" id="UP000736787">
    <property type="component" value="Unassembled WGS sequence"/>
</dbReference>
<dbReference type="Gene3D" id="2.60.120.10">
    <property type="entry name" value="Jelly Rolls"/>
    <property type="match status" value="1"/>
</dbReference>
<dbReference type="EMBL" id="RCMI01000084">
    <property type="protein sequence ID" value="KAG2937047.1"/>
    <property type="molecule type" value="Genomic_DNA"/>
</dbReference>
<dbReference type="EMBL" id="RCML01000453">
    <property type="protein sequence ID" value="KAG2976667.1"/>
    <property type="molecule type" value="Genomic_DNA"/>
</dbReference>
<reference evidence="13 14" key="1">
    <citation type="submission" date="2018-01" db="EMBL/GenBank/DDBJ databases">
        <title>Draft genome of the strawberry crown rot pathogen Phytophthora cactorum.</title>
        <authorList>
            <person name="Armitage A.D."/>
            <person name="Lysoe E."/>
            <person name="Nellist C.F."/>
            <person name="Harrison R.J."/>
            <person name="Brurberg M.B."/>
        </authorList>
    </citation>
    <scope>NUCLEOTIDE SEQUENCE [LARGE SCALE GENOMIC DNA]</scope>
    <source>
        <strain evidence="13 14">10300</strain>
    </source>
</reference>
<reference evidence="8" key="2">
    <citation type="submission" date="2018-10" db="EMBL/GenBank/DDBJ databases">
        <title>Effector identification in a new, highly contiguous assembly of the strawberry crown rot pathogen Phytophthora cactorum.</title>
        <authorList>
            <person name="Armitage A.D."/>
            <person name="Nellist C.F."/>
            <person name="Bates H."/>
            <person name="Vickerstaff R.J."/>
            <person name="Harrison R.J."/>
        </authorList>
    </citation>
    <scope>NUCLEOTIDE SEQUENCE</scope>
    <source>
        <strain evidence="8">15-7</strain>
        <strain evidence="10">4032</strain>
        <strain evidence="9">4040</strain>
        <strain evidence="11">P415</strain>
        <strain evidence="12">P421</strain>
    </source>
</reference>
<feature type="transmembrane region" description="Helical" evidence="5">
    <location>
        <begin position="419"/>
        <end position="439"/>
    </location>
</feature>
<dbReference type="Proteomes" id="UP000760860">
    <property type="component" value="Unassembled WGS sequence"/>
</dbReference>
<dbReference type="OrthoDB" id="409725at2759"/>
<dbReference type="PANTHER" id="PTHR43310">
    <property type="entry name" value="SULFATE TRANSPORTER YBAR-RELATED"/>
    <property type="match status" value="1"/>
</dbReference>
<evidence type="ECO:0000313" key="14">
    <source>
        <dbReference type="Proteomes" id="UP000251314"/>
    </source>
</evidence>
<dbReference type="VEuPathDB" id="FungiDB:PC110_g14649"/>
<feature type="transmembrane region" description="Helical" evidence="5">
    <location>
        <begin position="99"/>
        <end position="117"/>
    </location>
</feature>
<dbReference type="Proteomes" id="UP000774804">
    <property type="component" value="Unassembled WGS sequence"/>
</dbReference>
<dbReference type="EMBL" id="MJFZ01000456">
    <property type="protein sequence ID" value="RAW28987.1"/>
    <property type="molecule type" value="Genomic_DNA"/>
</dbReference>
<dbReference type="EMBL" id="RCMK01000439">
    <property type="protein sequence ID" value="KAG2928675.1"/>
    <property type="molecule type" value="Genomic_DNA"/>
</dbReference>
<feature type="transmembrane region" description="Helical" evidence="5">
    <location>
        <begin position="451"/>
        <end position="484"/>
    </location>
</feature>
<feature type="transmembrane region" description="Helical" evidence="5">
    <location>
        <begin position="393"/>
        <end position="413"/>
    </location>
</feature>
<dbReference type="InterPro" id="IPR036513">
    <property type="entry name" value="STAS_dom_sf"/>
</dbReference>
<protein>
    <submittedName>
        <fullName evidence="13">Uncharacterized protein</fullName>
    </submittedName>
</protein>
<gene>
    <name evidence="13" type="ORF">PC110_g14649</name>
    <name evidence="8" type="ORF">PC113_g6116</name>
    <name evidence="10" type="ORF">PC115_g4410</name>
    <name evidence="9" type="ORF">PC117_g14234</name>
    <name evidence="11" type="ORF">PC118_g13312</name>
    <name evidence="12" type="ORF">PC129_g12331</name>
</gene>
<feature type="transmembrane region" description="Helical" evidence="5">
    <location>
        <begin position="64"/>
        <end position="87"/>
    </location>
</feature>
<dbReference type="Pfam" id="PF01740">
    <property type="entry name" value="STAS"/>
    <property type="match status" value="1"/>
</dbReference>
<evidence type="ECO:0000313" key="13">
    <source>
        <dbReference type="EMBL" id="RAW28987.1"/>
    </source>
</evidence>
<dbReference type="SUPFAM" id="SSF52091">
    <property type="entry name" value="SpoIIaa-like"/>
    <property type="match status" value="1"/>
</dbReference>
<organism evidence="13 14">
    <name type="scientific">Phytophthora cactorum</name>
    <dbReference type="NCBI Taxonomy" id="29920"/>
    <lineage>
        <taxon>Eukaryota</taxon>
        <taxon>Sar</taxon>
        <taxon>Stramenopiles</taxon>
        <taxon>Oomycota</taxon>
        <taxon>Peronosporomycetes</taxon>
        <taxon>Peronosporales</taxon>
        <taxon>Peronosporaceae</taxon>
        <taxon>Phytophthora</taxon>
    </lineage>
</organism>
<dbReference type="PANTHER" id="PTHR43310:SF2">
    <property type="entry name" value="SLC26A_SULP TRANSPORTER DOMAIN-CONTAINING PROTEIN"/>
    <property type="match status" value="1"/>
</dbReference>
<evidence type="ECO:0000256" key="2">
    <source>
        <dbReference type="ARBA" id="ARBA00022692"/>
    </source>
</evidence>
<dbReference type="Pfam" id="PF00027">
    <property type="entry name" value="cNMP_binding"/>
    <property type="match status" value="1"/>
</dbReference>
<evidence type="ECO:0000256" key="3">
    <source>
        <dbReference type="ARBA" id="ARBA00022989"/>
    </source>
</evidence>
<evidence type="ECO:0000313" key="10">
    <source>
        <dbReference type="EMBL" id="KAG2937047.1"/>
    </source>
</evidence>
<dbReference type="InterPro" id="IPR018490">
    <property type="entry name" value="cNMP-bd_dom_sf"/>
</dbReference>
<dbReference type="InterPro" id="IPR000595">
    <property type="entry name" value="cNMP-bd_dom"/>
</dbReference>
<feature type="transmembrane region" description="Helical" evidence="5">
    <location>
        <begin position="197"/>
        <end position="218"/>
    </location>
</feature>
<keyword evidence="14" id="KW-1185">Reference proteome</keyword>
<dbReference type="PROSITE" id="PS50042">
    <property type="entry name" value="CNMP_BINDING_3"/>
    <property type="match status" value="1"/>
</dbReference>
<accession>A0A329RWB6</accession>
<dbReference type="InterPro" id="IPR014710">
    <property type="entry name" value="RmlC-like_jellyroll"/>
</dbReference>
<feature type="domain" description="STAS" evidence="7">
    <location>
        <begin position="505"/>
        <end position="663"/>
    </location>
</feature>
<evidence type="ECO:0000313" key="9">
    <source>
        <dbReference type="EMBL" id="KAG2928675.1"/>
    </source>
</evidence>
<proteinExistence type="predicted"/>
<keyword evidence="3 5" id="KW-1133">Transmembrane helix</keyword>
<sequence length="839" mass="91709">MDSLNHGNSRISRLSQLSVVSITREKTRKTNLESPSHVLLHSNGKMSSDPRKGDSQNLAHITNAIMYGIINSILTIPTMYGYAVILFSHKDFEDFMPALSKLVIFSSVVHQVMFTLMSSLPFSIGQVQDAGLIFLSTMATSICDSLGNDVPLEAKVTTSIIVIGIATASLGVCLVVMGKLKLAALASYLPMPVIGGYLAFIGIFCFYAGLALCTGLVVNDVESMIGVFDNAHDVLLCVPGVLGGAFLLVVSQRYDNSFILSGAILIMPVVFFFIMLVGGISMDDARDGGWIDPAKDPATVSELLELFDFNEVHWDQLSKQFGTWIGMVFIVAFSSCLDIAAIELDMGSKLDFNHELKTVGWSNVVSGLLGGYTGSYIFSQTIFTYRSKTNSRIVGVCVIISEFAIVLAPVSVMSYVPRFFFAATLIFIAIDLMIEWLLLTYKKMSLREYAVLWMTFVAVNLVALDEGMLIGVGIAIVNFLLGYIRLPVVSRKPRASGAARTLSERRVLDQKQDAIAYFELSGFLFFGSSVQILDIVQKAVYVRKKLPGVEAGDAGANYLGDADMPLTPHEHRIPLVECLDGTPAKTPDAVPTEYVVMDFTNVTAMDATAARSAFLILQKYCSNHDIAVVYAGALPSVRKVLVKNEISSEESFYSSAESALELCEGQLLASASNAKATAGRSSIHHDEGVSELLQYFTLELDDSQVLSTADQFFQKLEVPAGHEFYSFGQQADRFYFLATGCIALDHSRSVESNVVNVLSGSLFGDVDFFGRQQRQAMATATESCVVFEMRRETYEAMQEQNPALYTRIRDVVMQSMATSLSNATNQNTIKANDVAIRVE</sequence>
<evidence type="ECO:0000313" key="12">
    <source>
        <dbReference type="EMBL" id="KAG3216822.1"/>
    </source>
</evidence>
<dbReference type="EMBL" id="RCMG01000123">
    <property type="protein sequence ID" value="KAG2862639.1"/>
    <property type="molecule type" value="Genomic_DNA"/>
</dbReference>
<dbReference type="InterPro" id="IPR002645">
    <property type="entry name" value="STAS_dom"/>
</dbReference>
<evidence type="ECO:0000259" key="6">
    <source>
        <dbReference type="PROSITE" id="PS50042"/>
    </source>
</evidence>
<dbReference type="EMBL" id="RCMV01000461">
    <property type="protein sequence ID" value="KAG3216822.1"/>
    <property type="molecule type" value="Genomic_DNA"/>
</dbReference>
<dbReference type="Pfam" id="PF00916">
    <property type="entry name" value="Sulfate_transp"/>
    <property type="match status" value="1"/>
</dbReference>
<feature type="transmembrane region" description="Helical" evidence="5">
    <location>
        <begin position="321"/>
        <end position="342"/>
    </location>
</feature>
<keyword evidence="2 5" id="KW-0812">Transmembrane</keyword>
<feature type="domain" description="Cyclic nucleotide-binding" evidence="6">
    <location>
        <begin position="696"/>
        <end position="815"/>
    </location>
</feature>
<name>A0A329RWB6_9STRA</name>
<evidence type="ECO:0000256" key="5">
    <source>
        <dbReference type="SAM" id="Phobius"/>
    </source>
</evidence>
<dbReference type="PROSITE" id="PS50801">
    <property type="entry name" value="STAS"/>
    <property type="match status" value="1"/>
</dbReference>
<evidence type="ECO:0000256" key="1">
    <source>
        <dbReference type="ARBA" id="ARBA00004141"/>
    </source>
</evidence>
<evidence type="ECO:0000313" key="8">
    <source>
        <dbReference type="EMBL" id="KAG2862639.1"/>
    </source>
</evidence>
<keyword evidence="4 5" id="KW-0472">Membrane</keyword>
<dbReference type="InterPro" id="IPR011547">
    <property type="entry name" value="SLC26A/SulP_dom"/>
</dbReference>
<dbReference type="Proteomes" id="UP000251314">
    <property type="component" value="Unassembled WGS sequence"/>
</dbReference>
<comment type="caution">
    <text evidence="13">The sequence shown here is derived from an EMBL/GenBank/DDBJ whole genome shotgun (WGS) entry which is preliminary data.</text>
</comment>
<dbReference type="CDD" id="cd00038">
    <property type="entry name" value="CAP_ED"/>
    <property type="match status" value="1"/>
</dbReference>
<dbReference type="Proteomes" id="UP000735874">
    <property type="component" value="Unassembled WGS sequence"/>
</dbReference>
<evidence type="ECO:0000256" key="4">
    <source>
        <dbReference type="ARBA" id="ARBA00023136"/>
    </source>
</evidence>
<evidence type="ECO:0000313" key="11">
    <source>
        <dbReference type="EMBL" id="KAG2976667.1"/>
    </source>
</evidence>